<sequence>MIDAENAVVEVGELVKGDEEVFGWFVSQFLDPLSAWQETKQARHCQLTATRLKGNLIELNSPTMPLCSHMSMVLILVFKDITREMHHNVYMNGCMECVERAIQVTANSPIC</sequence>
<evidence type="ECO:0000313" key="1">
    <source>
        <dbReference type="EMBL" id="MBW87923.1"/>
    </source>
</evidence>
<accession>A0A2P2J382</accession>
<dbReference type="EMBL" id="GGEC01007441">
    <property type="protein sequence ID" value="MBW87924.1"/>
    <property type="molecule type" value="Transcribed_RNA"/>
</dbReference>
<protein>
    <submittedName>
        <fullName evidence="1">Uncharacterized protein MANES_08G163700</fullName>
    </submittedName>
</protein>
<reference evidence="1" key="1">
    <citation type="submission" date="2018-02" db="EMBL/GenBank/DDBJ databases">
        <title>Rhizophora mucronata_Transcriptome.</title>
        <authorList>
            <person name="Meera S.P."/>
            <person name="Sreeshan A."/>
            <person name="Augustine A."/>
        </authorList>
    </citation>
    <scope>NUCLEOTIDE SEQUENCE</scope>
    <source>
        <tissue evidence="1">Leaf</tissue>
    </source>
</reference>
<name>A0A2P2J382_RHIMU</name>
<organism evidence="1">
    <name type="scientific">Rhizophora mucronata</name>
    <name type="common">Asiatic mangrove</name>
    <dbReference type="NCBI Taxonomy" id="61149"/>
    <lineage>
        <taxon>Eukaryota</taxon>
        <taxon>Viridiplantae</taxon>
        <taxon>Streptophyta</taxon>
        <taxon>Embryophyta</taxon>
        <taxon>Tracheophyta</taxon>
        <taxon>Spermatophyta</taxon>
        <taxon>Magnoliopsida</taxon>
        <taxon>eudicotyledons</taxon>
        <taxon>Gunneridae</taxon>
        <taxon>Pentapetalae</taxon>
        <taxon>rosids</taxon>
        <taxon>fabids</taxon>
        <taxon>Malpighiales</taxon>
        <taxon>Rhizophoraceae</taxon>
        <taxon>Rhizophora</taxon>
    </lineage>
</organism>
<dbReference type="EMBL" id="GGEC01007440">
    <property type="protein sequence ID" value="MBW87923.1"/>
    <property type="molecule type" value="Transcribed_RNA"/>
</dbReference>
<dbReference type="AlphaFoldDB" id="A0A2P2J382"/>
<proteinExistence type="predicted"/>